<dbReference type="Gene3D" id="2.60.210.10">
    <property type="entry name" value="Apoptosis, Tumor Necrosis Factor Receptor Associated Protein 2, Chain A"/>
    <property type="match status" value="1"/>
</dbReference>
<gene>
    <name evidence="1" type="ORF">RchiOBHm_Chr5g0042491</name>
</gene>
<keyword evidence="1" id="KW-0378">Hydrolase</keyword>
<comment type="caution">
    <text evidence="1">The sequence shown here is derived from an EMBL/GenBank/DDBJ whole genome shotgun (WGS) entry which is preliminary data.</text>
</comment>
<dbReference type="SUPFAM" id="SSF49599">
    <property type="entry name" value="TRAF domain-like"/>
    <property type="match status" value="1"/>
</dbReference>
<protein>
    <submittedName>
        <fullName evidence="1">Putative ubiquitinyl hydrolase 1</fullName>
        <ecNumber evidence="1">3.4.19.12</ecNumber>
    </submittedName>
</protein>
<keyword evidence="2" id="KW-1185">Reference proteome</keyword>
<dbReference type="CDD" id="cd00121">
    <property type="entry name" value="MATH"/>
    <property type="match status" value="1"/>
</dbReference>
<dbReference type="InterPro" id="IPR002083">
    <property type="entry name" value="MATH/TRAF_dom"/>
</dbReference>
<dbReference type="GO" id="GO:0004843">
    <property type="term" value="F:cysteine-type deubiquitinase activity"/>
    <property type="evidence" value="ECO:0007669"/>
    <property type="project" value="UniProtKB-EC"/>
</dbReference>
<organism evidence="1 2">
    <name type="scientific">Rosa chinensis</name>
    <name type="common">China rose</name>
    <dbReference type="NCBI Taxonomy" id="74649"/>
    <lineage>
        <taxon>Eukaryota</taxon>
        <taxon>Viridiplantae</taxon>
        <taxon>Streptophyta</taxon>
        <taxon>Embryophyta</taxon>
        <taxon>Tracheophyta</taxon>
        <taxon>Spermatophyta</taxon>
        <taxon>Magnoliopsida</taxon>
        <taxon>eudicotyledons</taxon>
        <taxon>Gunneridae</taxon>
        <taxon>Pentapetalae</taxon>
        <taxon>rosids</taxon>
        <taxon>fabids</taxon>
        <taxon>Rosales</taxon>
        <taxon>Rosaceae</taxon>
        <taxon>Rosoideae</taxon>
        <taxon>Rosoideae incertae sedis</taxon>
        <taxon>Rosa</taxon>
    </lineage>
</organism>
<dbReference type="STRING" id="74649.A0A2P6QD23"/>
<sequence length="89" mass="9942">MKIKEDVSDTFIWKVHLSELKNSRNYSDTSTVGGLKWQIIACPRLCDENSCGAVIMYLAVADASGLPVGWSRLARPTFPWLINLTARSQ</sequence>
<reference evidence="1 2" key="1">
    <citation type="journal article" date="2018" name="Nat. Genet.">
        <title>The Rosa genome provides new insights in the design of modern roses.</title>
        <authorList>
            <person name="Bendahmane M."/>
        </authorList>
    </citation>
    <scope>NUCLEOTIDE SEQUENCE [LARGE SCALE GENOMIC DNA]</scope>
    <source>
        <strain evidence="2">cv. Old Blush</strain>
    </source>
</reference>
<name>A0A2P6QD23_ROSCH</name>
<dbReference type="EMBL" id="PDCK01000043">
    <property type="protein sequence ID" value="PRQ32088.1"/>
    <property type="molecule type" value="Genomic_DNA"/>
</dbReference>
<dbReference type="InterPro" id="IPR008974">
    <property type="entry name" value="TRAF-like"/>
</dbReference>
<dbReference type="Gramene" id="PRQ32088">
    <property type="protein sequence ID" value="PRQ32088"/>
    <property type="gene ID" value="RchiOBHm_Chr5g0042491"/>
</dbReference>
<proteinExistence type="predicted"/>
<dbReference type="AlphaFoldDB" id="A0A2P6QD23"/>
<evidence type="ECO:0000313" key="1">
    <source>
        <dbReference type="EMBL" id="PRQ32088.1"/>
    </source>
</evidence>
<evidence type="ECO:0000313" key="2">
    <source>
        <dbReference type="Proteomes" id="UP000238479"/>
    </source>
</evidence>
<dbReference type="Proteomes" id="UP000238479">
    <property type="component" value="Chromosome 5"/>
</dbReference>
<accession>A0A2P6QD23</accession>
<dbReference type="EC" id="3.4.19.12" evidence="1"/>